<dbReference type="GO" id="GO:0000981">
    <property type="term" value="F:DNA-binding transcription factor activity, RNA polymerase II-specific"/>
    <property type="evidence" value="ECO:0007669"/>
    <property type="project" value="InterPro"/>
</dbReference>
<evidence type="ECO:0000256" key="1">
    <source>
        <dbReference type="ARBA" id="ARBA00004123"/>
    </source>
</evidence>
<name>A0A3Q4H535_NEOBR</name>
<evidence type="ECO:0000256" key="7">
    <source>
        <dbReference type="ARBA" id="ARBA00023125"/>
    </source>
</evidence>
<dbReference type="FunFam" id="2.10.110.10:FF:000031">
    <property type="entry name" value="LIM homeobox 6, isoform CRA_b"/>
    <property type="match status" value="1"/>
</dbReference>
<feature type="transmembrane region" description="Helical" evidence="15">
    <location>
        <begin position="34"/>
        <end position="58"/>
    </location>
</feature>
<keyword evidence="15" id="KW-0472">Membrane</keyword>
<keyword evidence="9" id="KW-0804">Transcription</keyword>
<keyword evidence="5" id="KW-0805">Transcription regulation</keyword>
<dbReference type="PROSITE" id="PS50071">
    <property type="entry name" value="HOMEOBOX_2"/>
    <property type="match status" value="1"/>
</dbReference>
<protein>
    <submittedName>
        <fullName evidence="18">LIM homeobox 6</fullName>
    </submittedName>
</protein>
<dbReference type="GO" id="GO:0005634">
    <property type="term" value="C:nucleus"/>
    <property type="evidence" value="ECO:0007669"/>
    <property type="project" value="UniProtKB-SubCell"/>
</dbReference>
<dbReference type="SUPFAM" id="SSF57716">
    <property type="entry name" value="Glucocorticoid receptor-like (DNA-binding domain)"/>
    <property type="match status" value="2"/>
</dbReference>
<keyword evidence="10 11" id="KW-0539">Nucleus</keyword>
<feature type="domain" description="LIM zinc-binding" evidence="16">
    <location>
        <begin position="149"/>
        <end position="211"/>
    </location>
</feature>
<evidence type="ECO:0000256" key="6">
    <source>
        <dbReference type="ARBA" id="ARBA00023038"/>
    </source>
</evidence>
<comment type="subcellular location">
    <subcellularLocation>
        <location evidence="1 11 13">Nucleus</location>
    </subcellularLocation>
</comment>
<evidence type="ECO:0000259" key="16">
    <source>
        <dbReference type="PROSITE" id="PS50023"/>
    </source>
</evidence>
<evidence type="ECO:0000256" key="5">
    <source>
        <dbReference type="ARBA" id="ARBA00023015"/>
    </source>
</evidence>
<feature type="domain" description="Homeobox" evidence="17">
    <location>
        <begin position="237"/>
        <end position="297"/>
    </location>
</feature>
<reference evidence="18" key="1">
    <citation type="submission" date="2025-08" db="UniProtKB">
        <authorList>
            <consortium name="Ensembl"/>
        </authorList>
    </citation>
    <scope>IDENTIFICATION</scope>
</reference>
<dbReference type="AlphaFoldDB" id="A0A3Q4H535"/>
<evidence type="ECO:0000256" key="12">
    <source>
        <dbReference type="PROSITE-ProRule" id="PRU00125"/>
    </source>
</evidence>
<dbReference type="Gene3D" id="2.10.110.10">
    <property type="entry name" value="Cysteine Rich Protein"/>
    <property type="match status" value="2"/>
</dbReference>
<accession>A0A3Q4H535</accession>
<feature type="domain" description="LIM zinc-binding" evidence="16">
    <location>
        <begin position="89"/>
        <end position="148"/>
    </location>
</feature>
<dbReference type="InterPro" id="IPR050453">
    <property type="entry name" value="LIM_Homeobox_TF"/>
</dbReference>
<feature type="compositionally biased region" description="Low complexity" evidence="14">
    <location>
        <begin position="298"/>
        <end position="310"/>
    </location>
</feature>
<dbReference type="SUPFAM" id="SSF46689">
    <property type="entry name" value="Homeodomain-like"/>
    <property type="match status" value="1"/>
</dbReference>
<dbReference type="Pfam" id="PF00046">
    <property type="entry name" value="Homeodomain"/>
    <property type="match status" value="1"/>
</dbReference>
<keyword evidence="6 12" id="KW-0440">LIM domain</keyword>
<evidence type="ECO:0000256" key="9">
    <source>
        <dbReference type="ARBA" id="ARBA00023163"/>
    </source>
</evidence>
<feature type="DNA-binding region" description="Homeobox" evidence="11">
    <location>
        <begin position="239"/>
        <end position="298"/>
    </location>
</feature>
<dbReference type="Bgee" id="ENSNBRG00000012958">
    <property type="expression patterns" value="Expressed in brain"/>
</dbReference>
<dbReference type="FunFam" id="1.10.10.60:FF:000050">
    <property type="entry name" value="LIM homeobox 6"/>
    <property type="match status" value="1"/>
</dbReference>
<dbReference type="InterPro" id="IPR001781">
    <property type="entry name" value="Znf_LIM"/>
</dbReference>
<dbReference type="Proteomes" id="UP000261580">
    <property type="component" value="Unassembled WGS sequence"/>
</dbReference>
<dbReference type="PROSITE" id="PS50023">
    <property type="entry name" value="LIM_DOMAIN_2"/>
    <property type="match status" value="2"/>
</dbReference>
<dbReference type="Gene3D" id="1.10.10.60">
    <property type="entry name" value="Homeodomain-like"/>
    <property type="match status" value="1"/>
</dbReference>
<keyword evidence="3" id="KW-0677">Repeat</keyword>
<evidence type="ECO:0000256" key="13">
    <source>
        <dbReference type="RuleBase" id="RU000682"/>
    </source>
</evidence>
<evidence type="ECO:0000256" key="4">
    <source>
        <dbReference type="ARBA" id="ARBA00022833"/>
    </source>
</evidence>
<dbReference type="GO" id="GO:0021884">
    <property type="term" value="P:forebrain neuron development"/>
    <property type="evidence" value="ECO:0007669"/>
    <property type="project" value="TreeGrafter"/>
</dbReference>
<dbReference type="InterPro" id="IPR009057">
    <property type="entry name" value="Homeodomain-like_sf"/>
</dbReference>
<dbReference type="SMART" id="SM00389">
    <property type="entry name" value="HOX"/>
    <property type="match status" value="1"/>
</dbReference>
<evidence type="ECO:0000256" key="15">
    <source>
        <dbReference type="SAM" id="Phobius"/>
    </source>
</evidence>
<sequence length="372" mass="42605">MLAPRLWLGFTYIIDVLFYFIFKSTRFNEIVFAIKVILFYFILFYFILFYFILFYFIVFAQSKSEVKKESEESSPSEAACLCPPPAAKNQCASCGMEIHDRYLLKVNNLNWHLGCLECSVCRASLRQHSSCYVKNKEIYCKLDYFRFGTKCAQCGRQVYASDWVRRARGSVYHLACFACFSCKRQLSTGEEFGLVEGRVLCRSHYDIMLDNLRRAAENGTGLTLEGALPSDQDCQPKPAKRARTSFTAEQLQVMQSQFAQDNNPDAQTLQKLAEMTGLSRRVIQVWFQNCRARHKKQPPQSSFSQSAPLSRMPPSLPEDIHYSPFSSPDRPHLLALHGYLDSECKVFNRLLVPFHAGSFFSLLAGERSAFNA</sequence>
<keyword evidence="15" id="KW-1133">Transmembrane helix</keyword>
<dbReference type="Ensembl" id="ENSNBRT00000017267.1">
    <property type="protein sequence ID" value="ENSNBRP00000016816.1"/>
    <property type="gene ID" value="ENSNBRG00000012958.1"/>
</dbReference>
<dbReference type="CDD" id="cd09380">
    <property type="entry name" value="LIM1_Lhx6"/>
    <property type="match status" value="1"/>
</dbReference>
<evidence type="ECO:0000313" key="19">
    <source>
        <dbReference type="Proteomes" id="UP000261580"/>
    </source>
</evidence>
<dbReference type="GO" id="GO:0046872">
    <property type="term" value="F:metal ion binding"/>
    <property type="evidence" value="ECO:0007669"/>
    <property type="project" value="UniProtKB-KW"/>
</dbReference>
<dbReference type="InterPro" id="IPR001356">
    <property type="entry name" value="HD"/>
</dbReference>
<keyword evidence="4 12" id="KW-0862">Zinc</keyword>
<dbReference type="STRING" id="32507.ENSNBRP00000016816"/>
<feature type="transmembrane region" description="Helical" evidence="15">
    <location>
        <begin position="6"/>
        <end position="22"/>
    </location>
</feature>
<keyword evidence="19" id="KW-1185">Reference proteome</keyword>
<dbReference type="FunFam" id="2.10.110.10:FF:000023">
    <property type="entry name" value="LIM homeobox 6"/>
    <property type="match status" value="1"/>
</dbReference>
<evidence type="ECO:0000256" key="14">
    <source>
        <dbReference type="SAM" id="MobiDB-lite"/>
    </source>
</evidence>
<dbReference type="Pfam" id="PF00412">
    <property type="entry name" value="LIM"/>
    <property type="match status" value="2"/>
</dbReference>
<keyword evidence="2 12" id="KW-0479">Metal-binding</keyword>
<dbReference type="PANTHER" id="PTHR24208:SF121">
    <property type="entry name" value="LIM_HOMEOBOX PROTEIN LHX6"/>
    <property type="match status" value="1"/>
</dbReference>
<dbReference type="PROSITE" id="PS00027">
    <property type="entry name" value="HOMEOBOX_1"/>
    <property type="match status" value="1"/>
</dbReference>
<evidence type="ECO:0000256" key="8">
    <source>
        <dbReference type="ARBA" id="ARBA00023155"/>
    </source>
</evidence>
<evidence type="ECO:0000313" key="18">
    <source>
        <dbReference type="Ensembl" id="ENSNBRP00000016816.1"/>
    </source>
</evidence>
<dbReference type="GO" id="GO:0000977">
    <property type="term" value="F:RNA polymerase II transcription regulatory region sequence-specific DNA binding"/>
    <property type="evidence" value="ECO:0007669"/>
    <property type="project" value="TreeGrafter"/>
</dbReference>
<keyword evidence="7 11" id="KW-0238">DNA-binding</keyword>
<keyword evidence="8 11" id="KW-0371">Homeobox</keyword>
<evidence type="ECO:0000259" key="17">
    <source>
        <dbReference type="PROSITE" id="PS50071"/>
    </source>
</evidence>
<evidence type="ECO:0000256" key="11">
    <source>
        <dbReference type="PROSITE-ProRule" id="PRU00108"/>
    </source>
</evidence>
<dbReference type="SMART" id="SM00132">
    <property type="entry name" value="LIM"/>
    <property type="match status" value="2"/>
</dbReference>
<dbReference type="PROSITE" id="PS00478">
    <property type="entry name" value="LIM_DOMAIN_1"/>
    <property type="match status" value="1"/>
</dbReference>
<feature type="region of interest" description="Disordered" evidence="14">
    <location>
        <begin position="294"/>
        <end position="314"/>
    </location>
</feature>
<evidence type="ECO:0000256" key="3">
    <source>
        <dbReference type="ARBA" id="ARBA00022737"/>
    </source>
</evidence>
<dbReference type="InterPro" id="IPR017970">
    <property type="entry name" value="Homeobox_CS"/>
</dbReference>
<organism evidence="18 19">
    <name type="scientific">Neolamprologus brichardi</name>
    <name type="common">Fairy cichlid</name>
    <name type="synonym">Lamprologus brichardi</name>
    <dbReference type="NCBI Taxonomy" id="32507"/>
    <lineage>
        <taxon>Eukaryota</taxon>
        <taxon>Metazoa</taxon>
        <taxon>Chordata</taxon>
        <taxon>Craniata</taxon>
        <taxon>Vertebrata</taxon>
        <taxon>Euteleostomi</taxon>
        <taxon>Actinopterygii</taxon>
        <taxon>Neopterygii</taxon>
        <taxon>Teleostei</taxon>
        <taxon>Neoteleostei</taxon>
        <taxon>Acanthomorphata</taxon>
        <taxon>Ovalentaria</taxon>
        <taxon>Cichlomorphae</taxon>
        <taxon>Cichliformes</taxon>
        <taxon>Cichlidae</taxon>
        <taxon>African cichlids</taxon>
        <taxon>Pseudocrenilabrinae</taxon>
        <taxon>Lamprologini</taxon>
        <taxon>Neolamprologus</taxon>
    </lineage>
</organism>
<dbReference type="CDD" id="cd00086">
    <property type="entry name" value="homeodomain"/>
    <property type="match status" value="1"/>
</dbReference>
<evidence type="ECO:0000256" key="2">
    <source>
        <dbReference type="ARBA" id="ARBA00022723"/>
    </source>
</evidence>
<evidence type="ECO:0000256" key="10">
    <source>
        <dbReference type="ARBA" id="ARBA00023242"/>
    </source>
</evidence>
<keyword evidence="15" id="KW-0812">Transmembrane</keyword>
<proteinExistence type="predicted"/>
<dbReference type="GeneTree" id="ENSGT00940000156868"/>
<reference evidence="18" key="2">
    <citation type="submission" date="2025-09" db="UniProtKB">
        <authorList>
            <consortium name="Ensembl"/>
        </authorList>
    </citation>
    <scope>IDENTIFICATION</scope>
</reference>
<dbReference type="PANTHER" id="PTHR24208">
    <property type="entry name" value="LIM/HOMEOBOX PROTEIN LHX"/>
    <property type="match status" value="1"/>
</dbReference>